<dbReference type="EMBL" id="CAEZTH010000109">
    <property type="protein sequence ID" value="CAB4567909.1"/>
    <property type="molecule type" value="Genomic_DNA"/>
</dbReference>
<accession>A0A6J6DY56</accession>
<organism evidence="1">
    <name type="scientific">freshwater metagenome</name>
    <dbReference type="NCBI Taxonomy" id="449393"/>
    <lineage>
        <taxon>unclassified sequences</taxon>
        <taxon>metagenomes</taxon>
        <taxon>ecological metagenomes</taxon>
    </lineage>
</organism>
<gene>
    <name evidence="1" type="ORF">UFOPK1639_00826</name>
</gene>
<reference evidence="1" key="1">
    <citation type="submission" date="2020-05" db="EMBL/GenBank/DDBJ databases">
        <authorList>
            <person name="Chiriac C."/>
            <person name="Salcher M."/>
            <person name="Ghai R."/>
            <person name="Kavagutti S V."/>
        </authorList>
    </citation>
    <scope>NUCLEOTIDE SEQUENCE</scope>
</reference>
<evidence type="ECO:0000313" key="1">
    <source>
        <dbReference type="EMBL" id="CAB4567909.1"/>
    </source>
</evidence>
<protein>
    <submittedName>
        <fullName evidence="1">Unannotated protein</fullName>
    </submittedName>
</protein>
<proteinExistence type="predicted"/>
<name>A0A6J6DY56_9ZZZZ</name>
<dbReference type="AlphaFoldDB" id="A0A6J6DY56"/>
<sequence>MTSSEYATEPGENDEAIDRWGSATLGQDPLLASFTLEPYSAVRPHVPFYRFFHYPDILDFRANGFEVDHFVEIFDSLDEARYSQALQVHKLLRQRGGNLIWNARRAREIEFSVRASLHRFGISDVPSLLRKMLGRAFPDESISSLSVDLINVYFWACLALVARRYSWKEPALERYADYLELPLLISGLLPEKEQNAA</sequence>